<dbReference type="Proteomes" id="UP000076532">
    <property type="component" value="Unassembled WGS sequence"/>
</dbReference>
<proteinExistence type="predicted"/>
<sequence length="107" mass="12882">MNRISPFFQARTRVFVDGQWISPFLTFIIPHHLGFPEAFHPSEQDKKEMPLWAMFSDHVLPRVETFGHYVHVWQWNMVEFYPWTKIQAGSFVRLLESWDTSKEILEE</sequence>
<keyword evidence="2" id="KW-1185">Reference proteome</keyword>
<gene>
    <name evidence="1" type="ORF">FIBSPDRAFT_884133</name>
</gene>
<organism evidence="1 2">
    <name type="scientific">Athelia psychrophila</name>
    <dbReference type="NCBI Taxonomy" id="1759441"/>
    <lineage>
        <taxon>Eukaryota</taxon>
        <taxon>Fungi</taxon>
        <taxon>Dikarya</taxon>
        <taxon>Basidiomycota</taxon>
        <taxon>Agaricomycotina</taxon>
        <taxon>Agaricomycetes</taxon>
        <taxon>Agaricomycetidae</taxon>
        <taxon>Atheliales</taxon>
        <taxon>Atheliaceae</taxon>
        <taxon>Athelia</taxon>
    </lineage>
</organism>
<name>A0A166TGX4_9AGAM</name>
<evidence type="ECO:0000313" key="2">
    <source>
        <dbReference type="Proteomes" id="UP000076532"/>
    </source>
</evidence>
<dbReference type="EMBL" id="KV417493">
    <property type="protein sequence ID" value="KZP30600.1"/>
    <property type="molecule type" value="Genomic_DNA"/>
</dbReference>
<accession>A0A166TGX4</accession>
<reference evidence="1 2" key="1">
    <citation type="journal article" date="2016" name="Mol. Biol. Evol.">
        <title>Comparative Genomics of Early-Diverging Mushroom-Forming Fungi Provides Insights into the Origins of Lignocellulose Decay Capabilities.</title>
        <authorList>
            <person name="Nagy L.G."/>
            <person name="Riley R."/>
            <person name="Tritt A."/>
            <person name="Adam C."/>
            <person name="Daum C."/>
            <person name="Floudas D."/>
            <person name="Sun H."/>
            <person name="Yadav J.S."/>
            <person name="Pangilinan J."/>
            <person name="Larsson K.H."/>
            <person name="Matsuura K."/>
            <person name="Barry K."/>
            <person name="Labutti K."/>
            <person name="Kuo R."/>
            <person name="Ohm R.A."/>
            <person name="Bhattacharya S.S."/>
            <person name="Shirouzu T."/>
            <person name="Yoshinaga Y."/>
            <person name="Martin F.M."/>
            <person name="Grigoriev I.V."/>
            <person name="Hibbett D.S."/>
        </authorList>
    </citation>
    <scope>NUCLEOTIDE SEQUENCE [LARGE SCALE GENOMIC DNA]</scope>
    <source>
        <strain evidence="1 2">CBS 109695</strain>
    </source>
</reference>
<evidence type="ECO:0000313" key="1">
    <source>
        <dbReference type="EMBL" id="KZP30600.1"/>
    </source>
</evidence>
<protein>
    <submittedName>
        <fullName evidence="1">Uncharacterized protein</fullName>
    </submittedName>
</protein>
<dbReference type="AlphaFoldDB" id="A0A166TGX4"/>